<accession>A0A0C4WKG7</accession>
<sequence>MRPSPTTHFPIRTDSPMLSTELLLVAIPAVLLTGLSKGGFGGAFGGIAVPLLALAVPPTQAAAIMLPILCTADLVGLRAYYGKWDLANLKIMLPGALLGVLLGALTFGMLDERIIALLIGGIAVAFVLLNLLRPPASTAGLPPARGKGTALSTLAGFTSFVAHAGGPPVMMHLLPQQLDKVRYVATINVFFLLTNAVKLLPYALLGQFSSDNLLTSLALAPLVPLGVWAGLWLQNRVNHVWFYRIARAGLLLAGIQLIVQNL</sequence>
<evidence type="ECO:0000256" key="6">
    <source>
        <dbReference type="ARBA" id="ARBA00022989"/>
    </source>
</evidence>
<evidence type="ECO:0000313" key="9">
    <source>
        <dbReference type="EMBL" id="AJE23288.1"/>
    </source>
</evidence>
<gene>
    <name evidence="9" type="ORF">Achr_39020</name>
</gene>
<keyword evidence="4 8" id="KW-1003">Cell membrane</keyword>
<dbReference type="PANTHER" id="PTHR30269:SF37">
    <property type="entry name" value="MEMBRANE TRANSPORTER PROTEIN"/>
    <property type="match status" value="1"/>
</dbReference>
<keyword evidence="6 8" id="KW-1133">Transmembrane helix</keyword>
<evidence type="ECO:0000256" key="8">
    <source>
        <dbReference type="RuleBase" id="RU363041"/>
    </source>
</evidence>
<evidence type="ECO:0000256" key="1">
    <source>
        <dbReference type="ARBA" id="ARBA00004651"/>
    </source>
</evidence>
<dbReference type="PANTHER" id="PTHR30269">
    <property type="entry name" value="TRANSMEMBRANE PROTEIN YFCA"/>
    <property type="match status" value="1"/>
</dbReference>
<keyword evidence="3" id="KW-0813">Transport</keyword>
<keyword evidence="7 8" id="KW-0472">Membrane</keyword>
<name>A0A0C4WKG7_9GAMM</name>
<organism evidence="9 10">
    <name type="scientific">Azotobacter chroococcum NCIMB 8003</name>
    <dbReference type="NCBI Taxonomy" id="1328314"/>
    <lineage>
        <taxon>Bacteria</taxon>
        <taxon>Pseudomonadati</taxon>
        <taxon>Pseudomonadota</taxon>
        <taxon>Gammaproteobacteria</taxon>
        <taxon>Pseudomonadales</taxon>
        <taxon>Pseudomonadaceae</taxon>
        <taxon>Azotobacter</taxon>
    </lineage>
</organism>
<proteinExistence type="inferred from homology"/>
<dbReference type="AlphaFoldDB" id="A0A0C4WKG7"/>
<dbReference type="EMBL" id="CP010415">
    <property type="protein sequence ID" value="AJE23288.1"/>
    <property type="molecule type" value="Genomic_DNA"/>
</dbReference>
<feature type="transmembrane region" description="Helical" evidence="8">
    <location>
        <begin position="61"/>
        <end position="79"/>
    </location>
</feature>
<dbReference type="Proteomes" id="UP000068210">
    <property type="component" value="Chromosome"/>
</dbReference>
<comment type="subcellular location">
    <subcellularLocation>
        <location evidence="1 8">Cell membrane</location>
        <topology evidence="1 8">Multi-pass membrane protein</topology>
    </subcellularLocation>
</comment>
<evidence type="ECO:0000256" key="3">
    <source>
        <dbReference type="ARBA" id="ARBA00022448"/>
    </source>
</evidence>
<dbReference type="KEGG" id="acx:Achr_39020"/>
<dbReference type="STRING" id="1328314.Achr_39020"/>
<evidence type="ECO:0000313" key="10">
    <source>
        <dbReference type="Proteomes" id="UP000068210"/>
    </source>
</evidence>
<dbReference type="InterPro" id="IPR052017">
    <property type="entry name" value="TSUP"/>
</dbReference>
<dbReference type="InterPro" id="IPR002781">
    <property type="entry name" value="TM_pro_TauE-like"/>
</dbReference>
<comment type="similarity">
    <text evidence="2 8">Belongs to the 4-toluene sulfonate uptake permease (TSUP) (TC 2.A.102) family.</text>
</comment>
<keyword evidence="10" id="KW-1185">Reference proteome</keyword>
<reference evidence="9 10" key="1">
    <citation type="journal article" date="2015" name="PLoS ONE">
        <title>Azotobacter Genomes: The Genome of Azotobacter chroococcum NCIMB 8003 (ATCC 4412).</title>
        <authorList>
            <person name="Robson R.L."/>
            <person name="Jones R."/>
            <person name="Robson R.M."/>
            <person name="Schwartz A."/>
            <person name="Richardson T.H."/>
        </authorList>
    </citation>
    <scope>NUCLEOTIDE SEQUENCE [LARGE SCALE GENOMIC DNA]</scope>
    <source>
        <strain evidence="9 10">NCIMB 8003</strain>
    </source>
</reference>
<dbReference type="HOGENOM" id="CLU_054750_0_1_6"/>
<evidence type="ECO:0000256" key="4">
    <source>
        <dbReference type="ARBA" id="ARBA00022475"/>
    </source>
</evidence>
<dbReference type="Pfam" id="PF01925">
    <property type="entry name" value="TauE"/>
    <property type="match status" value="1"/>
</dbReference>
<evidence type="ECO:0000256" key="7">
    <source>
        <dbReference type="ARBA" id="ARBA00023136"/>
    </source>
</evidence>
<feature type="transmembrane region" description="Helical" evidence="8">
    <location>
        <begin position="240"/>
        <end position="259"/>
    </location>
</feature>
<evidence type="ECO:0000256" key="2">
    <source>
        <dbReference type="ARBA" id="ARBA00009142"/>
    </source>
</evidence>
<feature type="transmembrane region" description="Helical" evidence="8">
    <location>
        <begin position="212"/>
        <end position="234"/>
    </location>
</feature>
<feature type="transmembrane region" description="Helical" evidence="8">
    <location>
        <begin position="91"/>
        <end position="108"/>
    </location>
</feature>
<evidence type="ECO:0000256" key="5">
    <source>
        <dbReference type="ARBA" id="ARBA00022692"/>
    </source>
</evidence>
<feature type="transmembrane region" description="Helical" evidence="8">
    <location>
        <begin position="183"/>
        <end position="205"/>
    </location>
</feature>
<keyword evidence="5 8" id="KW-0812">Transmembrane</keyword>
<feature type="transmembrane region" description="Helical" evidence="8">
    <location>
        <begin position="114"/>
        <end position="132"/>
    </location>
</feature>
<protein>
    <recommendedName>
        <fullName evidence="8">Probable membrane transporter protein</fullName>
    </recommendedName>
</protein>
<dbReference type="GO" id="GO:0005886">
    <property type="term" value="C:plasma membrane"/>
    <property type="evidence" value="ECO:0007669"/>
    <property type="project" value="UniProtKB-SubCell"/>
</dbReference>